<evidence type="ECO:0000313" key="6">
    <source>
        <dbReference type="Proteomes" id="UP000332515"/>
    </source>
</evidence>
<dbReference type="InterPro" id="IPR036390">
    <property type="entry name" value="WH_DNA-bd_sf"/>
</dbReference>
<dbReference type="SMART" id="SM00345">
    <property type="entry name" value="HTH_GNTR"/>
    <property type="match status" value="1"/>
</dbReference>
<dbReference type="Gene3D" id="1.10.10.10">
    <property type="entry name" value="Winged helix-like DNA-binding domain superfamily/Winged helix DNA-binding domain"/>
    <property type="match status" value="1"/>
</dbReference>
<organism evidence="5 6">
    <name type="scientific">Segnochrobactrum spirostomi</name>
    <dbReference type="NCBI Taxonomy" id="2608987"/>
    <lineage>
        <taxon>Bacteria</taxon>
        <taxon>Pseudomonadati</taxon>
        <taxon>Pseudomonadota</taxon>
        <taxon>Alphaproteobacteria</taxon>
        <taxon>Hyphomicrobiales</taxon>
        <taxon>Segnochrobactraceae</taxon>
        <taxon>Segnochrobactrum</taxon>
    </lineage>
</organism>
<evidence type="ECO:0000259" key="4">
    <source>
        <dbReference type="PROSITE" id="PS50949"/>
    </source>
</evidence>
<keyword evidence="1" id="KW-0805">Transcription regulation</keyword>
<accession>A0A6A7Y6V3</accession>
<dbReference type="EMBL" id="VWNA01000001">
    <property type="protein sequence ID" value="MQT14435.1"/>
    <property type="molecule type" value="Genomic_DNA"/>
</dbReference>
<evidence type="ECO:0000256" key="1">
    <source>
        <dbReference type="ARBA" id="ARBA00023015"/>
    </source>
</evidence>
<dbReference type="InterPro" id="IPR036388">
    <property type="entry name" value="WH-like_DNA-bd_sf"/>
</dbReference>
<dbReference type="Pfam" id="PF07729">
    <property type="entry name" value="FCD"/>
    <property type="match status" value="1"/>
</dbReference>
<comment type="caution">
    <text evidence="5">The sequence shown here is derived from an EMBL/GenBank/DDBJ whole genome shotgun (WGS) entry which is preliminary data.</text>
</comment>
<protein>
    <submittedName>
        <fullName evidence="5">FadR family transcriptional regulator</fullName>
    </submittedName>
</protein>
<dbReference type="SUPFAM" id="SSF48008">
    <property type="entry name" value="GntR ligand-binding domain-like"/>
    <property type="match status" value="1"/>
</dbReference>
<dbReference type="Proteomes" id="UP000332515">
    <property type="component" value="Unassembled WGS sequence"/>
</dbReference>
<dbReference type="PROSITE" id="PS50949">
    <property type="entry name" value="HTH_GNTR"/>
    <property type="match status" value="1"/>
</dbReference>
<dbReference type="PANTHER" id="PTHR43537">
    <property type="entry name" value="TRANSCRIPTIONAL REGULATOR, GNTR FAMILY"/>
    <property type="match status" value="1"/>
</dbReference>
<dbReference type="CDD" id="cd07377">
    <property type="entry name" value="WHTH_GntR"/>
    <property type="match status" value="1"/>
</dbReference>
<reference evidence="5 6" key="1">
    <citation type="submission" date="2019-09" db="EMBL/GenBank/DDBJ databases">
        <title>Segnochrobactrum spirostomi gen. nov., sp. nov., isolated from the ciliate Spirostomum cf. yagiui and description of a novel family, Segnochrobactraceae fam. nov. within the order Rhizobiales of the class Alphaproteobacteria.</title>
        <authorList>
            <person name="Akter S."/>
            <person name="Shazib S.U.A."/>
            <person name="Shin M.K."/>
        </authorList>
    </citation>
    <scope>NUCLEOTIDE SEQUENCE [LARGE SCALE GENOMIC DNA]</scope>
    <source>
        <strain evidence="5 6">Sp-1</strain>
    </source>
</reference>
<dbReference type="InterPro" id="IPR011711">
    <property type="entry name" value="GntR_C"/>
</dbReference>
<dbReference type="InterPro" id="IPR000524">
    <property type="entry name" value="Tscrpt_reg_HTH_GntR"/>
</dbReference>
<evidence type="ECO:0000313" key="5">
    <source>
        <dbReference type="EMBL" id="MQT14435.1"/>
    </source>
</evidence>
<keyword evidence="2" id="KW-0238">DNA-binding</keyword>
<proteinExistence type="predicted"/>
<evidence type="ECO:0000256" key="3">
    <source>
        <dbReference type="ARBA" id="ARBA00023163"/>
    </source>
</evidence>
<dbReference type="InterPro" id="IPR008920">
    <property type="entry name" value="TF_FadR/GntR_C"/>
</dbReference>
<dbReference type="Gene3D" id="1.20.120.530">
    <property type="entry name" value="GntR ligand-binding domain-like"/>
    <property type="match status" value="1"/>
</dbReference>
<dbReference type="SMART" id="SM00895">
    <property type="entry name" value="FCD"/>
    <property type="match status" value="1"/>
</dbReference>
<dbReference type="RefSeq" id="WP_153485149.1">
    <property type="nucleotide sequence ID" value="NZ_VWNA01000001.1"/>
</dbReference>
<dbReference type="GO" id="GO:0003677">
    <property type="term" value="F:DNA binding"/>
    <property type="evidence" value="ECO:0007669"/>
    <property type="project" value="UniProtKB-KW"/>
</dbReference>
<gene>
    <name evidence="5" type="ORF">F0357_17615</name>
</gene>
<dbReference type="AlphaFoldDB" id="A0A6A7Y6V3"/>
<dbReference type="SUPFAM" id="SSF46785">
    <property type="entry name" value="Winged helix' DNA-binding domain"/>
    <property type="match status" value="1"/>
</dbReference>
<keyword evidence="6" id="KW-1185">Reference proteome</keyword>
<sequence>MAGVGARPAAEDEGLKAGATNSLAHRTAATIGSAIVKGDYKPGDTLPIEAEICMALGVGRNILREAVKILAGKGLLKTTRRVGTVVLPRTSWTLLDPDILNWSVEEADNAIDLLEEIAEVRAAVLPEMAALAASRAGSAVRGALDDAVDRLERANGDGDAREAAARLFHRRLLEASGNEIAASLGRSFELLAVVPDDLVEGAKLYRALAAAIAKGHPGSARTAAKRLIEAETPIVEEV</sequence>
<evidence type="ECO:0000256" key="2">
    <source>
        <dbReference type="ARBA" id="ARBA00023125"/>
    </source>
</evidence>
<feature type="domain" description="HTH gntR-type" evidence="4">
    <location>
        <begin position="21"/>
        <end position="89"/>
    </location>
</feature>
<dbReference type="GO" id="GO:0003700">
    <property type="term" value="F:DNA-binding transcription factor activity"/>
    <property type="evidence" value="ECO:0007669"/>
    <property type="project" value="InterPro"/>
</dbReference>
<name>A0A6A7Y6V3_9HYPH</name>
<keyword evidence="3" id="KW-0804">Transcription</keyword>
<dbReference type="PRINTS" id="PR00035">
    <property type="entry name" value="HTHGNTR"/>
</dbReference>
<dbReference type="Pfam" id="PF00392">
    <property type="entry name" value="GntR"/>
    <property type="match status" value="1"/>
</dbReference>
<dbReference type="PANTHER" id="PTHR43537:SF44">
    <property type="entry name" value="GNTR FAMILY REGULATORY PROTEIN"/>
    <property type="match status" value="1"/>
</dbReference>